<proteinExistence type="predicted"/>
<reference evidence="2 3" key="1">
    <citation type="submission" date="2023-09" db="EMBL/GenBank/DDBJ databases">
        <authorList>
            <person name="Rey-Velasco X."/>
        </authorList>
    </citation>
    <scope>NUCLEOTIDE SEQUENCE [LARGE SCALE GENOMIC DNA]</scope>
    <source>
        <strain evidence="2 3">F388</strain>
    </source>
</reference>
<keyword evidence="1" id="KW-0812">Transmembrane</keyword>
<protein>
    <submittedName>
        <fullName evidence="2">Uncharacterized protein</fullName>
    </submittedName>
</protein>
<feature type="transmembrane region" description="Helical" evidence="1">
    <location>
        <begin position="6"/>
        <end position="23"/>
    </location>
</feature>
<dbReference type="EMBL" id="JAVRHR010000003">
    <property type="protein sequence ID" value="MDT0608046.1"/>
    <property type="molecule type" value="Genomic_DNA"/>
</dbReference>
<feature type="transmembrane region" description="Helical" evidence="1">
    <location>
        <begin position="43"/>
        <end position="60"/>
    </location>
</feature>
<name>A0ABU3ACZ1_9FLAO</name>
<evidence type="ECO:0000313" key="2">
    <source>
        <dbReference type="EMBL" id="MDT0608046.1"/>
    </source>
</evidence>
<accession>A0ABU3ACZ1</accession>
<keyword evidence="3" id="KW-1185">Reference proteome</keyword>
<keyword evidence="1" id="KW-0472">Membrane</keyword>
<evidence type="ECO:0000313" key="3">
    <source>
        <dbReference type="Proteomes" id="UP001255246"/>
    </source>
</evidence>
<sequence>MIPNFLFIIVLGILTGILTFLTTRGNLVDRRKRGFLKKLNNRGKLVIVILILITVALIGQEANNGYAQKQSTKNFLSVVHERDSLLSLDLNQSMDSLNTINKKFSLQIDSLVHNNTILKNNLFKIQNQNGRLSNKLIESYESLLNNITGGDSYCFLSLKNLTHRLEFATVFNQQKFPMYDVTMTIRDISKLNLINTSDLDLNALDDSSRTYNIGVLKPMSGKRIPTPRLDLSKDSLTIQVEFSARNGFHSQIIRLKKRNNMWYTSSVVYRNFPEFQELYSFKDEEFDS</sequence>
<organism evidence="2 3">
    <name type="scientific">Croceitalea rosinachiae</name>
    <dbReference type="NCBI Taxonomy" id="3075596"/>
    <lineage>
        <taxon>Bacteria</taxon>
        <taxon>Pseudomonadati</taxon>
        <taxon>Bacteroidota</taxon>
        <taxon>Flavobacteriia</taxon>
        <taxon>Flavobacteriales</taxon>
        <taxon>Flavobacteriaceae</taxon>
        <taxon>Croceitalea</taxon>
    </lineage>
</organism>
<keyword evidence="1" id="KW-1133">Transmembrane helix</keyword>
<evidence type="ECO:0000256" key="1">
    <source>
        <dbReference type="SAM" id="Phobius"/>
    </source>
</evidence>
<gene>
    <name evidence="2" type="ORF">RM706_13440</name>
</gene>
<dbReference type="RefSeq" id="WP_311352406.1">
    <property type="nucleotide sequence ID" value="NZ_JAVRHR010000003.1"/>
</dbReference>
<dbReference type="Proteomes" id="UP001255246">
    <property type="component" value="Unassembled WGS sequence"/>
</dbReference>
<comment type="caution">
    <text evidence="2">The sequence shown here is derived from an EMBL/GenBank/DDBJ whole genome shotgun (WGS) entry which is preliminary data.</text>
</comment>